<dbReference type="Proteomes" id="UP000290288">
    <property type="component" value="Unassembled WGS sequence"/>
</dbReference>
<dbReference type="STRING" id="2316362.A0A4Q2DXQ4"/>
<sequence>MLHSIYDLTTFCRKTAGDVPAKLVGASTTIVGSKLYLFGGRLVTERRMVSDLYVFDLESFKWERLPVSPDDDIPQPRYFHSADAWDDHLVIFGGMSNQPSSQNPEELCVLNDVRFFNLKTGHWLPENPLPQSTPESIIPRSRYAHLSSVTADRLFVIGGQDFFNTWLDDVCVYDLVKKTWVQRRDYPRHCGTYRSVAVSSPMVVRSPQDELQAGYASSTIGQPGARFHPNTTPAPASDFTDVKRELEVFSPLPDVDFTIQDRSSAMTGNTFPPGLRFPTGAVLGNHLIIAGTYLAHSYQSYSIWVLDLNSMAWSRIDPGKALEQGSWFRGCIWAESNKFLIFGNKDGNLVDDYNRRLLSWDHVAVIDLEAFGIYQAPLPKLDLRMQELGLAGLEERILTDFEIICEDGRKIACSRKILEERWPWFKEQRLAMLKKAGSALNSLPHSSMHVPLPDVPGTMSMEEPRLDPRLTPRQFYLSEPYPIALALVQYLYSLALITPLQHAPTVLNQLLVLSINYKLPHLESLVKHAMHRSLSNSTSVGVYEVATLCSCRSLQIRALKTVMSYTQKRPSRPKGSTTTDPRGGGRGDVNGQQQYRNGGLSGSSGGGMMTMMSPGAGPSGYTGYGNDLASTARPRGTSDARWRTMTSTNASGYSSSER</sequence>
<reference evidence="4 5" key="1">
    <citation type="submission" date="2019-01" db="EMBL/GenBank/DDBJ databases">
        <title>Draft genome sequence of Psathyrella aberdarensis IHI B618.</title>
        <authorList>
            <person name="Buettner E."/>
            <person name="Kellner H."/>
        </authorList>
    </citation>
    <scope>NUCLEOTIDE SEQUENCE [LARGE SCALE GENOMIC DNA]</scope>
    <source>
        <strain evidence="4 5">IHI B618</strain>
    </source>
</reference>
<dbReference type="Pfam" id="PF24681">
    <property type="entry name" value="Kelch_KLHDC2_KLHL20_DRC7"/>
    <property type="match status" value="1"/>
</dbReference>
<dbReference type="PANTHER" id="PTHR43503:SF2">
    <property type="entry name" value="NEGATIVE REGULATOR OF SPORULATION MDS3-RELATED"/>
    <property type="match status" value="1"/>
</dbReference>
<dbReference type="InterPro" id="IPR015915">
    <property type="entry name" value="Kelch-typ_b-propeller"/>
</dbReference>
<dbReference type="PANTHER" id="PTHR43503">
    <property type="entry name" value="MCG48959-RELATED"/>
    <property type="match status" value="1"/>
</dbReference>
<dbReference type="OrthoDB" id="10001928at2759"/>
<dbReference type="GO" id="GO:0005739">
    <property type="term" value="C:mitochondrion"/>
    <property type="evidence" value="ECO:0007669"/>
    <property type="project" value="TreeGrafter"/>
</dbReference>
<gene>
    <name evidence="4" type="ORF">EST38_g1356</name>
</gene>
<keyword evidence="5" id="KW-1185">Reference proteome</keyword>
<evidence type="ECO:0000313" key="4">
    <source>
        <dbReference type="EMBL" id="RXW24526.1"/>
    </source>
</evidence>
<dbReference type="SUPFAM" id="SSF117281">
    <property type="entry name" value="Kelch motif"/>
    <property type="match status" value="1"/>
</dbReference>
<dbReference type="GO" id="GO:0005829">
    <property type="term" value="C:cytosol"/>
    <property type="evidence" value="ECO:0007669"/>
    <property type="project" value="TreeGrafter"/>
</dbReference>
<protein>
    <recommendedName>
        <fullName evidence="6">Regulatory protein ral2</fullName>
    </recommendedName>
</protein>
<comment type="caution">
    <text evidence="4">The sequence shown here is derived from an EMBL/GenBank/DDBJ whole genome shotgun (WGS) entry which is preliminary data.</text>
</comment>
<evidence type="ECO:0000313" key="5">
    <source>
        <dbReference type="Proteomes" id="UP000290288"/>
    </source>
</evidence>
<feature type="compositionally biased region" description="Gly residues" evidence="3">
    <location>
        <begin position="599"/>
        <end position="608"/>
    </location>
</feature>
<accession>A0A4Q2DXQ4</accession>
<evidence type="ECO:0000256" key="2">
    <source>
        <dbReference type="ARBA" id="ARBA00022737"/>
    </source>
</evidence>
<dbReference type="InterPro" id="IPR011333">
    <property type="entry name" value="SKP1/BTB/POZ_sf"/>
</dbReference>
<evidence type="ECO:0000256" key="1">
    <source>
        <dbReference type="ARBA" id="ARBA00022441"/>
    </source>
</evidence>
<dbReference type="Gene3D" id="2.120.10.80">
    <property type="entry name" value="Kelch-type beta propeller"/>
    <property type="match status" value="2"/>
</dbReference>
<feature type="compositionally biased region" description="Polar residues" evidence="3">
    <location>
        <begin position="644"/>
        <end position="658"/>
    </location>
</feature>
<keyword evidence="2" id="KW-0677">Repeat</keyword>
<name>A0A4Q2DXQ4_9AGAR</name>
<dbReference type="Gene3D" id="3.30.710.10">
    <property type="entry name" value="Potassium Channel Kv1.1, Chain A"/>
    <property type="match status" value="1"/>
</dbReference>
<keyword evidence="1" id="KW-0880">Kelch repeat</keyword>
<proteinExistence type="predicted"/>
<dbReference type="AlphaFoldDB" id="A0A4Q2DXQ4"/>
<dbReference type="GO" id="GO:0045454">
    <property type="term" value="P:cell redox homeostasis"/>
    <property type="evidence" value="ECO:0007669"/>
    <property type="project" value="TreeGrafter"/>
</dbReference>
<feature type="region of interest" description="Disordered" evidence="3">
    <location>
        <begin position="564"/>
        <end position="658"/>
    </location>
</feature>
<feature type="compositionally biased region" description="Polar residues" evidence="3">
    <location>
        <begin position="564"/>
        <end position="580"/>
    </location>
</feature>
<evidence type="ECO:0008006" key="6">
    <source>
        <dbReference type="Google" id="ProtNLM"/>
    </source>
</evidence>
<organism evidence="4 5">
    <name type="scientific">Candolleomyces aberdarensis</name>
    <dbReference type="NCBI Taxonomy" id="2316362"/>
    <lineage>
        <taxon>Eukaryota</taxon>
        <taxon>Fungi</taxon>
        <taxon>Dikarya</taxon>
        <taxon>Basidiomycota</taxon>
        <taxon>Agaricomycotina</taxon>
        <taxon>Agaricomycetes</taxon>
        <taxon>Agaricomycetidae</taxon>
        <taxon>Agaricales</taxon>
        <taxon>Agaricineae</taxon>
        <taxon>Psathyrellaceae</taxon>
        <taxon>Candolleomyces</taxon>
    </lineage>
</organism>
<dbReference type="EMBL" id="SDEE01000018">
    <property type="protein sequence ID" value="RXW24526.1"/>
    <property type="molecule type" value="Genomic_DNA"/>
</dbReference>
<evidence type="ECO:0000256" key="3">
    <source>
        <dbReference type="SAM" id="MobiDB-lite"/>
    </source>
</evidence>